<proteinExistence type="predicted"/>
<dbReference type="InterPro" id="IPR032675">
    <property type="entry name" value="LRR_dom_sf"/>
</dbReference>
<accession>A0A3Q2GP57</accession>
<protein>
    <recommendedName>
        <fullName evidence="1">Leucine-rich repeat-containing protein 41</fullName>
    </recommendedName>
</protein>
<evidence type="ECO:0000256" key="4">
    <source>
        <dbReference type="ARBA" id="ARBA00022737"/>
    </source>
</evidence>
<reference evidence="7" key="1">
    <citation type="submission" date="2025-08" db="UniProtKB">
        <authorList>
            <consortium name="Ensembl"/>
        </authorList>
    </citation>
    <scope>IDENTIFICATION</scope>
</reference>
<keyword evidence="8" id="KW-1185">Reference proteome</keyword>
<dbReference type="SUPFAM" id="SSF52047">
    <property type="entry name" value="RNI-like"/>
    <property type="match status" value="1"/>
</dbReference>
<keyword evidence="2" id="KW-0597">Phosphoprotein</keyword>
<dbReference type="GeneTree" id="ENSGT00390000015908"/>
<evidence type="ECO:0000256" key="1">
    <source>
        <dbReference type="ARBA" id="ARBA00014201"/>
    </source>
</evidence>
<dbReference type="AlphaFoldDB" id="A0A3Q2GP57"/>
<evidence type="ECO:0000313" key="8">
    <source>
        <dbReference type="Proteomes" id="UP000265020"/>
    </source>
</evidence>
<evidence type="ECO:0000256" key="3">
    <source>
        <dbReference type="ARBA" id="ARBA00022614"/>
    </source>
</evidence>
<evidence type="ECO:0000256" key="5">
    <source>
        <dbReference type="ARBA" id="ARBA00022786"/>
    </source>
</evidence>
<evidence type="ECO:0000256" key="6">
    <source>
        <dbReference type="SAM" id="MobiDB-lite"/>
    </source>
</evidence>
<evidence type="ECO:0000313" key="7">
    <source>
        <dbReference type="Ensembl" id="ENSCVAP00000030785.1"/>
    </source>
</evidence>
<dbReference type="PANTHER" id="PTHR15354:SF1">
    <property type="entry name" value="LEUCINE-RICH REPEAT-CONTAINING PROTEIN 41"/>
    <property type="match status" value="1"/>
</dbReference>
<dbReference type="Proteomes" id="UP000265020">
    <property type="component" value="Unassembled WGS sequence"/>
</dbReference>
<dbReference type="InterPro" id="IPR026137">
    <property type="entry name" value="Leu_rpt_41"/>
</dbReference>
<dbReference type="PANTHER" id="PTHR15354">
    <property type="entry name" value="MUF1"/>
    <property type="match status" value="1"/>
</dbReference>
<dbReference type="Ensembl" id="ENSCVAT00000031977.1">
    <property type="protein sequence ID" value="ENSCVAP00000030785.1"/>
    <property type="gene ID" value="ENSCVAG00000019577.1"/>
</dbReference>
<keyword evidence="5" id="KW-0833">Ubl conjugation pathway</keyword>
<sequence>MLTFDTFQALDFRTEEDAKHEVMLRLFTAVLYGLTNGYVLRNSAHLKSSSFLRAAARSVRHFILMPPIHEALQTLTSDGQHLLALLEKNIRSVHVSSLCLTDRRTQAALYVLHRLLDHGLSTHLMLSVHCPLGLAWLLQGRGSRYQDPELDQRMCCGGSAKADRIHEGPGAEPTDSDAQRDPVSSCKRAKMEEDQAPAPSFDVSPQLLCRTFSPCDAASAGACPFGRITRLEIRSCGWDSLRVLSFYLPTFFCLQSLTLHSTAIFREPQVSAFAAALKQLSDASCSGLVHLNMGILPCIGLLKTLLTAGPRLQALCVEFQEALWGPQCLLDHAEPHMADLPLEKLTVKVSQLQTDADFLTSVLRRCPRLTWLHVAGIRLPTGSSQSGLLRTLSEYNRCLKVLILEDIKLCDCLPDVLKLLRGCRLEELRLTDCRLLEKCGDPGGSLVELVSALKIPSLHSLGLAQNRLAKNVCELAELFCGASQSSLRLLDIRSNFIQPADLLRFADRLRVHRPPHRLTLDLRKNPGDRDPETWSAALQSLQPFSHPLVEGWSSTDTMADHVSNM</sequence>
<feature type="region of interest" description="Disordered" evidence="6">
    <location>
        <begin position="162"/>
        <end position="198"/>
    </location>
</feature>
<organism evidence="7 8">
    <name type="scientific">Cyprinodon variegatus</name>
    <name type="common">Sheepshead minnow</name>
    <dbReference type="NCBI Taxonomy" id="28743"/>
    <lineage>
        <taxon>Eukaryota</taxon>
        <taxon>Metazoa</taxon>
        <taxon>Chordata</taxon>
        <taxon>Craniata</taxon>
        <taxon>Vertebrata</taxon>
        <taxon>Euteleostomi</taxon>
        <taxon>Actinopterygii</taxon>
        <taxon>Neopterygii</taxon>
        <taxon>Teleostei</taxon>
        <taxon>Neoteleostei</taxon>
        <taxon>Acanthomorphata</taxon>
        <taxon>Ovalentaria</taxon>
        <taxon>Atherinomorphae</taxon>
        <taxon>Cyprinodontiformes</taxon>
        <taxon>Cyprinodontidae</taxon>
        <taxon>Cyprinodon</taxon>
    </lineage>
</organism>
<evidence type="ECO:0000256" key="2">
    <source>
        <dbReference type="ARBA" id="ARBA00022553"/>
    </source>
</evidence>
<dbReference type="Gene3D" id="3.80.10.10">
    <property type="entry name" value="Ribonuclease Inhibitor"/>
    <property type="match status" value="1"/>
</dbReference>
<dbReference type="STRING" id="28743.ENSCVAP00000030785"/>
<reference evidence="7" key="2">
    <citation type="submission" date="2025-09" db="UniProtKB">
        <authorList>
            <consortium name="Ensembl"/>
        </authorList>
    </citation>
    <scope>IDENTIFICATION</scope>
</reference>
<name>A0A3Q2GP57_CYPVA</name>
<keyword evidence="3" id="KW-0433">Leucine-rich repeat</keyword>
<keyword evidence="4" id="KW-0677">Repeat</keyword>